<name>A0AAU9IY26_9CILI</name>
<sequence>MDSYLPLVIPRANPITLYYRVHQTNPETTLFVCSLEKPLKKPRVKKWFSFCGKIKSIETGEMTKKNQQIYYATVEFKKKISLKKSLDNVWLNQKIEELYGNKEMEVEPEIDDKMAEHIAKMEEGGFTMVLPKKTKKNKYNIAAVPESMDVELSKKRPRSEATNFYNFQVEEGKSLKRMKADEEVVEKKKKKKEKE</sequence>
<dbReference type="AlphaFoldDB" id="A0AAU9IY26"/>
<proteinExistence type="predicted"/>
<evidence type="ECO:0000313" key="2">
    <source>
        <dbReference type="Proteomes" id="UP001162131"/>
    </source>
</evidence>
<organism evidence="1 2">
    <name type="scientific">Blepharisma stoltei</name>
    <dbReference type="NCBI Taxonomy" id="1481888"/>
    <lineage>
        <taxon>Eukaryota</taxon>
        <taxon>Sar</taxon>
        <taxon>Alveolata</taxon>
        <taxon>Ciliophora</taxon>
        <taxon>Postciliodesmatophora</taxon>
        <taxon>Heterotrichea</taxon>
        <taxon>Heterotrichida</taxon>
        <taxon>Blepharismidae</taxon>
        <taxon>Blepharisma</taxon>
    </lineage>
</organism>
<dbReference type="InterPro" id="IPR012677">
    <property type="entry name" value="Nucleotide-bd_a/b_plait_sf"/>
</dbReference>
<dbReference type="EMBL" id="CAJZBQ010000021">
    <property type="protein sequence ID" value="CAG9318905.1"/>
    <property type="molecule type" value="Genomic_DNA"/>
</dbReference>
<gene>
    <name evidence="1" type="ORF">BSTOLATCC_MIC22265</name>
</gene>
<dbReference type="InterPro" id="IPR035979">
    <property type="entry name" value="RBD_domain_sf"/>
</dbReference>
<evidence type="ECO:0000313" key="1">
    <source>
        <dbReference type="EMBL" id="CAG9318905.1"/>
    </source>
</evidence>
<comment type="caution">
    <text evidence="1">The sequence shown here is derived from an EMBL/GenBank/DDBJ whole genome shotgun (WGS) entry which is preliminary data.</text>
</comment>
<keyword evidence="2" id="KW-1185">Reference proteome</keyword>
<reference evidence="1" key="1">
    <citation type="submission" date="2021-09" db="EMBL/GenBank/DDBJ databases">
        <authorList>
            <consortium name="AG Swart"/>
            <person name="Singh M."/>
            <person name="Singh A."/>
            <person name="Seah K."/>
            <person name="Emmerich C."/>
        </authorList>
    </citation>
    <scope>NUCLEOTIDE SEQUENCE</scope>
    <source>
        <strain evidence="1">ATCC30299</strain>
    </source>
</reference>
<protein>
    <submittedName>
        <fullName evidence="1">Uncharacterized protein</fullName>
    </submittedName>
</protein>
<accession>A0AAU9IY26</accession>
<dbReference type="Gene3D" id="3.30.70.330">
    <property type="match status" value="1"/>
</dbReference>
<dbReference type="Proteomes" id="UP001162131">
    <property type="component" value="Unassembled WGS sequence"/>
</dbReference>
<dbReference type="SUPFAM" id="SSF54928">
    <property type="entry name" value="RNA-binding domain, RBD"/>
    <property type="match status" value="1"/>
</dbReference>
<dbReference type="GO" id="GO:0003676">
    <property type="term" value="F:nucleic acid binding"/>
    <property type="evidence" value="ECO:0007669"/>
    <property type="project" value="InterPro"/>
</dbReference>